<reference evidence="1" key="2">
    <citation type="submission" date="2023-06" db="EMBL/GenBank/DDBJ databases">
        <authorList>
            <person name="Swenson N.G."/>
            <person name="Wegrzyn J.L."/>
            <person name="Mcevoy S.L."/>
        </authorList>
    </citation>
    <scope>NUCLEOTIDE SEQUENCE</scope>
    <source>
        <strain evidence="1">NS2018</strain>
        <tissue evidence="1">Leaf</tissue>
    </source>
</reference>
<proteinExistence type="predicted"/>
<dbReference type="PANTHER" id="PTHR36762:SF6">
    <property type="entry name" value="LIGHT-REGULATED PROTEIN"/>
    <property type="match status" value="1"/>
</dbReference>
<evidence type="ECO:0000313" key="1">
    <source>
        <dbReference type="EMBL" id="KAK0591063.1"/>
    </source>
</evidence>
<gene>
    <name evidence="1" type="ORF">LWI29_035176</name>
</gene>
<dbReference type="AlphaFoldDB" id="A0AA39SFX6"/>
<dbReference type="Pfam" id="PF07207">
    <property type="entry name" value="Lir1"/>
    <property type="match status" value="1"/>
</dbReference>
<evidence type="ECO:0008006" key="3">
    <source>
        <dbReference type="Google" id="ProtNLM"/>
    </source>
</evidence>
<dbReference type="EMBL" id="JAUESC010000381">
    <property type="protein sequence ID" value="KAK0591063.1"/>
    <property type="molecule type" value="Genomic_DNA"/>
</dbReference>
<comment type="caution">
    <text evidence="1">The sequence shown here is derived from an EMBL/GenBank/DDBJ whole genome shotgun (WGS) entry which is preliminary data.</text>
</comment>
<dbReference type="InterPro" id="IPR009856">
    <property type="entry name" value="Lir1"/>
</dbReference>
<accession>A0AA39SFX6</accession>
<dbReference type="Proteomes" id="UP001168877">
    <property type="component" value="Unassembled WGS sequence"/>
</dbReference>
<dbReference type="PANTHER" id="PTHR36762">
    <property type="entry name" value="LIGHT-REGULATED PROTEIN 1, CHLOROPLASTIC"/>
    <property type="match status" value="1"/>
</dbReference>
<dbReference type="GO" id="GO:0009507">
    <property type="term" value="C:chloroplast"/>
    <property type="evidence" value="ECO:0007669"/>
    <property type="project" value="InterPro"/>
</dbReference>
<protein>
    <recommendedName>
        <fullName evidence="3">Light-regulated protein</fullName>
    </recommendedName>
</protein>
<reference evidence="1" key="1">
    <citation type="journal article" date="2022" name="Plant J.">
        <title>Strategies of tolerance reflected in two North American maple genomes.</title>
        <authorList>
            <person name="McEvoy S.L."/>
            <person name="Sezen U.U."/>
            <person name="Trouern-Trend A."/>
            <person name="McMahon S.M."/>
            <person name="Schaberg P.G."/>
            <person name="Yang J."/>
            <person name="Wegrzyn J.L."/>
            <person name="Swenson N.G."/>
        </authorList>
    </citation>
    <scope>NUCLEOTIDE SEQUENCE</scope>
    <source>
        <strain evidence="1">NS2018</strain>
    </source>
</reference>
<name>A0AA39SFX6_ACESA</name>
<keyword evidence="2" id="KW-1185">Reference proteome</keyword>
<sequence length="137" mass="14450">MQAALFIAPPSLPLTPAKNLSQLAIASPKLGNSLACRCTPIKATAATNDASTFDYSSAFSVFPAEACETVGGEACLADMYPEAKIEPEARNDAARIASEAIDREYFEYNEAETVFKGEACDNLGGSFCGLENQRGGN</sequence>
<organism evidence="1 2">
    <name type="scientific">Acer saccharum</name>
    <name type="common">Sugar maple</name>
    <dbReference type="NCBI Taxonomy" id="4024"/>
    <lineage>
        <taxon>Eukaryota</taxon>
        <taxon>Viridiplantae</taxon>
        <taxon>Streptophyta</taxon>
        <taxon>Embryophyta</taxon>
        <taxon>Tracheophyta</taxon>
        <taxon>Spermatophyta</taxon>
        <taxon>Magnoliopsida</taxon>
        <taxon>eudicotyledons</taxon>
        <taxon>Gunneridae</taxon>
        <taxon>Pentapetalae</taxon>
        <taxon>rosids</taxon>
        <taxon>malvids</taxon>
        <taxon>Sapindales</taxon>
        <taxon>Sapindaceae</taxon>
        <taxon>Hippocastanoideae</taxon>
        <taxon>Acereae</taxon>
        <taxon>Acer</taxon>
    </lineage>
</organism>
<evidence type="ECO:0000313" key="2">
    <source>
        <dbReference type="Proteomes" id="UP001168877"/>
    </source>
</evidence>